<gene>
    <name evidence="2" type="ORF">MPPM_3427</name>
</gene>
<sequence length="75" mass="8257">MTELIRTNDIVLIGFARALLEEAGVPLFVADEHMSALEGSIGAFGRRLLVPDDHARQARRILTDAGLSAELRDER</sequence>
<evidence type="ECO:0000259" key="1">
    <source>
        <dbReference type="Pfam" id="PF09413"/>
    </source>
</evidence>
<organism evidence="2 3">
    <name type="scientific">Methylorubrum populi</name>
    <dbReference type="NCBI Taxonomy" id="223967"/>
    <lineage>
        <taxon>Bacteria</taxon>
        <taxon>Pseudomonadati</taxon>
        <taxon>Pseudomonadota</taxon>
        <taxon>Alphaproteobacteria</taxon>
        <taxon>Hyphomicrobiales</taxon>
        <taxon>Methylobacteriaceae</taxon>
        <taxon>Methylorubrum</taxon>
    </lineage>
</organism>
<dbReference type="InterPro" id="IPR011322">
    <property type="entry name" value="N-reg_PII-like_a/b"/>
</dbReference>
<dbReference type="EMBL" id="AP014809">
    <property type="protein sequence ID" value="BAU92032.1"/>
    <property type="molecule type" value="Genomic_DNA"/>
</dbReference>
<protein>
    <recommendedName>
        <fullName evidence="1">DUF2007 domain-containing protein</fullName>
    </recommendedName>
</protein>
<dbReference type="InterPro" id="IPR018551">
    <property type="entry name" value="DUF2007"/>
</dbReference>
<evidence type="ECO:0000313" key="3">
    <source>
        <dbReference type="Proteomes" id="UP000218288"/>
    </source>
</evidence>
<reference evidence="2 3" key="1">
    <citation type="journal article" date="2016" name="Genome Announc.">
        <title>Complete Genome Sequence of Methylobacterium populi P-1M, Isolated from Pink-Pigmented Household Biofilm.</title>
        <authorList>
            <person name="Morohoshi T."/>
            <person name="Ikeda T."/>
        </authorList>
    </citation>
    <scope>NUCLEOTIDE SEQUENCE [LARGE SCALE GENOMIC DNA]</scope>
    <source>
        <strain evidence="2 3">P-1M</strain>
    </source>
</reference>
<evidence type="ECO:0000313" key="2">
    <source>
        <dbReference type="EMBL" id="BAU92032.1"/>
    </source>
</evidence>
<dbReference type="Proteomes" id="UP000218288">
    <property type="component" value="Chromosome"/>
</dbReference>
<feature type="domain" description="DUF2007" evidence="1">
    <location>
        <begin position="1"/>
        <end position="65"/>
    </location>
</feature>
<accession>A0A169R854</accession>
<dbReference type="OrthoDB" id="5297170at2"/>
<dbReference type="RefSeq" id="WP_096487890.1">
    <property type="nucleotide sequence ID" value="NZ_AP014809.1"/>
</dbReference>
<name>A0A169R854_9HYPH</name>
<dbReference type="Pfam" id="PF09413">
    <property type="entry name" value="DUF2007"/>
    <property type="match status" value="1"/>
</dbReference>
<proteinExistence type="predicted"/>
<dbReference type="AlphaFoldDB" id="A0A169R854"/>
<dbReference type="SUPFAM" id="SSF54913">
    <property type="entry name" value="GlnB-like"/>
    <property type="match status" value="1"/>
</dbReference>
<dbReference type="Gene3D" id="3.30.70.790">
    <property type="entry name" value="UreE, C-terminal domain"/>
    <property type="match status" value="1"/>
</dbReference>